<protein>
    <recommendedName>
        <fullName evidence="1">Reverse transcriptase domain-containing protein</fullName>
    </recommendedName>
</protein>
<dbReference type="Gramene" id="evm.model.07.686">
    <property type="protein sequence ID" value="cds.evm.model.07.686"/>
    <property type="gene ID" value="evm.TU.07.686"/>
</dbReference>
<reference evidence="2" key="1">
    <citation type="submission" date="2018-11" db="EMBL/GenBank/DDBJ databases">
        <authorList>
            <person name="Grassa J C."/>
        </authorList>
    </citation>
    <scope>NUCLEOTIDE SEQUENCE [LARGE SCALE GENOMIC DNA]</scope>
</reference>
<evidence type="ECO:0000313" key="3">
    <source>
        <dbReference type="Proteomes" id="UP000596661"/>
    </source>
</evidence>
<dbReference type="SUPFAM" id="SSF56672">
    <property type="entry name" value="DNA/RNA polymerases"/>
    <property type="match status" value="1"/>
</dbReference>
<dbReference type="PROSITE" id="PS50878">
    <property type="entry name" value="RT_POL"/>
    <property type="match status" value="1"/>
</dbReference>
<dbReference type="PANTHER" id="PTHR33116:SF84">
    <property type="entry name" value="RNA-DIRECTED DNA POLYMERASE"/>
    <property type="match status" value="1"/>
</dbReference>
<dbReference type="EnsemblPlants" id="evm.model.07.686">
    <property type="protein sequence ID" value="cds.evm.model.07.686"/>
    <property type="gene ID" value="evm.TU.07.686"/>
</dbReference>
<dbReference type="InterPro" id="IPR000477">
    <property type="entry name" value="RT_dom"/>
</dbReference>
<evidence type="ECO:0000259" key="1">
    <source>
        <dbReference type="PROSITE" id="PS50878"/>
    </source>
</evidence>
<dbReference type="InterPro" id="IPR043502">
    <property type="entry name" value="DNA/RNA_pol_sf"/>
</dbReference>
<name>A0A803Q614_CANSA</name>
<proteinExistence type="predicted"/>
<sequence>MSRRLSSAFIQQRALVLMNSVLGFISLLNNIGDDVSSAVLDFFTSGRLPKDLNETVISLIPKVINPSSAKDYRPIAFCNTVYKCISKMISARLSEVLPDIVDSNQGAFIKHRSWAHNIMIFQDLLKGYTRKNISARCIMKIDLSKAYDMVDWEFVEDLLRVLCFPSWFISWIMTCLKGTNYHPRLNERIQGSFKGKKGLRQGDPMSPLLFVLIMDYLTRLLRQSSKEKGFGFHRLCKNLRLMNLCFADDLVIFCKGNLNSIRLTQDAFERFCNDTGLSANTLKSHIYFGGVRDEIKSKILNIVKIEEGGFPLKYLGVNLRPTKWKAEDCGIILDKLNKNLKYWVSRNLSFAGRAQLIHSVLLAIRNFWMNIFIIPSKITAAIDKSCRDFLWVLSGNRSKLHRAS</sequence>
<organism evidence="2 3">
    <name type="scientific">Cannabis sativa</name>
    <name type="common">Hemp</name>
    <name type="synonym">Marijuana</name>
    <dbReference type="NCBI Taxonomy" id="3483"/>
    <lineage>
        <taxon>Eukaryota</taxon>
        <taxon>Viridiplantae</taxon>
        <taxon>Streptophyta</taxon>
        <taxon>Embryophyta</taxon>
        <taxon>Tracheophyta</taxon>
        <taxon>Spermatophyta</taxon>
        <taxon>Magnoliopsida</taxon>
        <taxon>eudicotyledons</taxon>
        <taxon>Gunneridae</taxon>
        <taxon>Pentapetalae</taxon>
        <taxon>rosids</taxon>
        <taxon>fabids</taxon>
        <taxon>Rosales</taxon>
        <taxon>Cannabaceae</taxon>
        <taxon>Cannabis</taxon>
    </lineage>
</organism>
<dbReference type="Proteomes" id="UP000596661">
    <property type="component" value="Chromosome 7"/>
</dbReference>
<dbReference type="PANTHER" id="PTHR33116">
    <property type="entry name" value="REVERSE TRANSCRIPTASE ZINC-BINDING DOMAIN-CONTAINING PROTEIN-RELATED-RELATED"/>
    <property type="match status" value="1"/>
</dbReference>
<accession>A0A803Q614</accession>
<dbReference type="EMBL" id="UZAU01000640">
    <property type="status" value="NOT_ANNOTATED_CDS"/>
    <property type="molecule type" value="Genomic_DNA"/>
</dbReference>
<dbReference type="AlphaFoldDB" id="A0A803Q614"/>
<feature type="domain" description="Reverse transcriptase" evidence="1">
    <location>
        <begin position="41"/>
        <end position="319"/>
    </location>
</feature>
<keyword evidence="3" id="KW-1185">Reference proteome</keyword>
<dbReference type="CDD" id="cd01650">
    <property type="entry name" value="RT_nLTR_like"/>
    <property type="match status" value="1"/>
</dbReference>
<evidence type="ECO:0000313" key="2">
    <source>
        <dbReference type="EnsemblPlants" id="cds.evm.model.07.686"/>
    </source>
</evidence>
<reference evidence="2" key="2">
    <citation type="submission" date="2021-03" db="UniProtKB">
        <authorList>
            <consortium name="EnsemblPlants"/>
        </authorList>
    </citation>
    <scope>IDENTIFICATION</scope>
</reference>
<dbReference type="OMA" id="INGRDTH"/>
<dbReference type="Pfam" id="PF00078">
    <property type="entry name" value="RVT_1"/>
    <property type="match status" value="1"/>
</dbReference>